<evidence type="ECO:0000313" key="3">
    <source>
        <dbReference type="EMBL" id="TCO41126.1"/>
    </source>
</evidence>
<protein>
    <submittedName>
        <fullName evidence="3">Uncharacterized protein</fullName>
    </submittedName>
</protein>
<dbReference type="PROSITE" id="PS51257">
    <property type="entry name" value="PROKAR_LIPOPROTEIN"/>
    <property type="match status" value="1"/>
</dbReference>
<name>A0A4R2IAM1_9GAMM</name>
<dbReference type="OrthoDB" id="6194714at2"/>
<dbReference type="RefSeq" id="WP_131995695.1">
    <property type="nucleotide sequence ID" value="NZ_JACGXM010000012.1"/>
</dbReference>
<feature type="region of interest" description="Disordered" evidence="1">
    <location>
        <begin position="286"/>
        <end position="319"/>
    </location>
</feature>
<feature type="compositionally biased region" description="Low complexity" evidence="1">
    <location>
        <begin position="291"/>
        <end position="319"/>
    </location>
</feature>
<comment type="caution">
    <text evidence="3">The sequence shown here is derived from an EMBL/GenBank/DDBJ whole genome shotgun (WGS) entry which is preliminary data.</text>
</comment>
<dbReference type="AlphaFoldDB" id="A0A4R2IAM1"/>
<evidence type="ECO:0000256" key="1">
    <source>
        <dbReference type="SAM" id="MobiDB-lite"/>
    </source>
</evidence>
<keyword evidence="2" id="KW-0732">Signal</keyword>
<gene>
    <name evidence="3" type="ORF">EV148_10345</name>
</gene>
<feature type="chain" id="PRO_5020296189" evidence="2">
    <location>
        <begin position="20"/>
        <end position="319"/>
    </location>
</feature>
<sequence>MVKPLVRAALAASLLVFFAGCEQKPADTAASAPAAAATPDAAILASVQSIKQGDIAGLMQNALPPPDFAKAKADWGKDKDQEPITDEQRAQFNETMAKLTAPDAEQKLFAEIEPKLKEFDAQYQQQLPMYAMAGAGWVKNMIQQNQTMTEAERTQAAAAVDALQAWVVKTHFTDADSIKKVIAIVAKAAREMNLKSLDEARALGYDEAMQKARVAVLALKDALAVYGLSIDETLDSIKPQVLSNDGKTATVQLSYTLLGAPLTATTEMVNVDGRWYGKQTIDKLKEKAAEQAEQSAPSAVTAPEAPAAESAPAAEPKQG</sequence>
<evidence type="ECO:0000313" key="4">
    <source>
        <dbReference type="Proteomes" id="UP000294862"/>
    </source>
</evidence>
<accession>A0A4R2IAM1</accession>
<dbReference type="Proteomes" id="UP000294862">
    <property type="component" value="Unassembled WGS sequence"/>
</dbReference>
<evidence type="ECO:0000256" key="2">
    <source>
        <dbReference type="SAM" id="SignalP"/>
    </source>
</evidence>
<reference evidence="3 4" key="1">
    <citation type="journal article" date="2015" name="Stand. Genomic Sci.">
        <title>Genomic Encyclopedia of Bacterial and Archaeal Type Strains, Phase III: the genomes of soil and plant-associated and newly described type strains.</title>
        <authorList>
            <person name="Whitman W.B."/>
            <person name="Woyke T."/>
            <person name="Klenk H.P."/>
            <person name="Zhou Y."/>
            <person name="Lilburn T.G."/>
            <person name="Beck B.J."/>
            <person name="De Vos P."/>
            <person name="Vandamme P."/>
            <person name="Eisen J.A."/>
            <person name="Garrity G."/>
            <person name="Hugenholtz P."/>
            <person name="Kyrpides N.C."/>
        </authorList>
    </citation>
    <scope>NUCLEOTIDE SEQUENCE [LARGE SCALE GENOMIC DNA]</scope>
    <source>
        <strain evidence="3 4">A3</strain>
    </source>
</reference>
<proteinExistence type="predicted"/>
<feature type="signal peptide" evidence="2">
    <location>
        <begin position="1"/>
        <end position="19"/>
    </location>
</feature>
<organism evidence="3 4">
    <name type="scientific">Dokdonella fugitiva</name>
    <dbReference type="NCBI Taxonomy" id="328517"/>
    <lineage>
        <taxon>Bacteria</taxon>
        <taxon>Pseudomonadati</taxon>
        <taxon>Pseudomonadota</taxon>
        <taxon>Gammaproteobacteria</taxon>
        <taxon>Lysobacterales</taxon>
        <taxon>Rhodanobacteraceae</taxon>
        <taxon>Dokdonella</taxon>
    </lineage>
</organism>
<keyword evidence="4" id="KW-1185">Reference proteome</keyword>
<dbReference type="EMBL" id="SLWQ01000003">
    <property type="protein sequence ID" value="TCO41126.1"/>
    <property type="molecule type" value="Genomic_DNA"/>
</dbReference>